<dbReference type="Pfam" id="PF04586">
    <property type="entry name" value="Peptidase_S78"/>
    <property type="match status" value="1"/>
</dbReference>
<evidence type="ECO:0000256" key="1">
    <source>
        <dbReference type="ARBA" id="ARBA00022612"/>
    </source>
</evidence>
<evidence type="ECO:0000256" key="2">
    <source>
        <dbReference type="ARBA" id="ARBA00022670"/>
    </source>
</evidence>
<reference evidence="5" key="1">
    <citation type="submission" date="2020-10" db="EMBL/GenBank/DDBJ databases">
        <authorList>
            <person name="Gilroy R."/>
        </authorList>
    </citation>
    <scope>NUCLEOTIDE SEQUENCE</scope>
    <source>
        <strain evidence="5">CHK195-26880</strain>
    </source>
</reference>
<keyword evidence="1" id="KW-1188">Viral release from host cell</keyword>
<proteinExistence type="predicted"/>
<evidence type="ECO:0000259" key="4">
    <source>
        <dbReference type="Pfam" id="PF04586"/>
    </source>
</evidence>
<evidence type="ECO:0000313" key="5">
    <source>
        <dbReference type="EMBL" id="HIT38217.1"/>
    </source>
</evidence>
<dbReference type="Proteomes" id="UP000886833">
    <property type="component" value="Unassembled WGS sequence"/>
</dbReference>
<keyword evidence="3" id="KW-0378">Hydrolase</keyword>
<organism evidence="5 6">
    <name type="scientific">Candidatus Onthousia faecipullorum</name>
    <dbReference type="NCBI Taxonomy" id="2840887"/>
    <lineage>
        <taxon>Bacteria</taxon>
        <taxon>Bacillati</taxon>
        <taxon>Bacillota</taxon>
        <taxon>Bacilli</taxon>
        <taxon>Candidatus Onthousia</taxon>
    </lineage>
</organism>
<dbReference type="InterPro" id="IPR054613">
    <property type="entry name" value="Peptidase_S78_dom"/>
</dbReference>
<accession>A0A9D1KDA8</accession>
<evidence type="ECO:0000313" key="6">
    <source>
        <dbReference type="Proteomes" id="UP000886833"/>
    </source>
</evidence>
<name>A0A9D1KDA8_9FIRM</name>
<sequence>MKIEVRNGKVVLDGYVNAVERFSKPLIDSSGKFIERVMPGVFKRALERTDDVPILLDHEDDKKLASTKDGTAKLYEDNIGLRAIVETEDATVIEKAKKGLLRGWSFRMICNKQDRIPKDNGITERTIRDLDLLEVSVIDDKKIPAYNGTSIEMRDNESKLIECRFEEFQTDTKEPKKTDFSTMTASQKRELLSVELRKNIRDSYLEDYDNNCIYANIESERTTYKIPYSIVNGEVSFDMTKKVKVVRGGYQEVREVPMQQANNSVEKINNNTYYERLKKLREEN</sequence>
<gene>
    <name evidence="5" type="ORF">IAB59_07070</name>
</gene>
<feature type="domain" description="Prohead serine protease" evidence="4">
    <location>
        <begin position="7"/>
        <end position="157"/>
    </location>
</feature>
<comment type="caution">
    <text evidence="5">The sequence shown here is derived from an EMBL/GenBank/DDBJ whole genome shotgun (WGS) entry which is preliminary data.</text>
</comment>
<dbReference type="GO" id="GO:0008233">
    <property type="term" value="F:peptidase activity"/>
    <property type="evidence" value="ECO:0007669"/>
    <property type="project" value="UniProtKB-KW"/>
</dbReference>
<protein>
    <submittedName>
        <fullName evidence="5">HK97 family phage prohead protease</fullName>
    </submittedName>
</protein>
<dbReference type="AlphaFoldDB" id="A0A9D1KDA8"/>
<reference evidence="5" key="2">
    <citation type="journal article" date="2021" name="PeerJ">
        <title>Extensive microbial diversity within the chicken gut microbiome revealed by metagenomics and culture.</title>
        <authorList>
            <person name="Gilroy R."/>
            <person name="Ravi A."/>
            <person name="Getino M."/>
            <person name="Pursley I."/>
            <person name="Horton D.L."/>
            <person name="Alikhan N.F."/>
            <person name="Baker D."/>
            <person name="Gharbi K."/>
            <person name="Hall N."/>
            <person name="Watson M."/>
            <person name="Adriaenssens E.M."/>
            <person name="Foster-Nyarko E."/>
            <person name="Jarju S."/>
            <person name="Secka A."/>
            <person name="Antonio M."/>
            <person name="Oren A."/>
            <person name="Chaudhuri R.R."/>
            <person name="La Ragione R."/>
            <person name="Hildebrand F."/>
            <person name="Pallen M.J."/>
        </authorList>
    </citation>
    <scope>NUCLEOTIDE SEQUENCE</scope>
    <source>
        <strain evidence="5">CHK195-26880</strain>
    </source>
</reference>
<dbReference type="EMBL" id="DVKQ01000092">
    <property type="protein sequence ID" value="HIT38217.1"/>
    <property type="molecule type" value="Genomic_DNA"/>
</dbReference>
<dbReference type="GO" id="GO:0006508">
    <property type="term" value="P:proteolysis"/>
    <property type="evidence" value="ECO:0007669"/>
    <property type="project" value="UniProtKB-KW"/>
</dbReference>
<keyword evidence="2 5" id="KW-0645">Protease</keyword>
<evidence type="ECO:0000256" key="3">
    <source>
        <dbReference type="ARBA" id="ARBA00022801"/>
    </source>
</evidence>